<protein>
    <submittedName>
        <fullName evidence="1">Uncharacterized protein</fullName>
    </submittedName>
</protein>
<dbReference type="EMBL" id="HBJA01039770">
    <property type="protein sequence ID" value="CAE0802446.1"/>
    <property type="molecule type" value="Transcribed_RNA"/>
</dbReference>
<reference evidence="1" key="1">
    <citation type="submission" date="2021-01" db="EMBL/GenBank/DDBJ databases">
        <authorList>
            <person name="Corre E."/>
            <person name="Pelletier E."/>
            <person name="Niang G."/>
            <person name="Scheremetjew M."/>
            <person name="Finn R."/>
            <person name="Kale V."/>
            <person name="Holt S."/>
            <person name="Cochrane G."/>
            <person name="Meng A."/>
            <person name="Brown T."/>
            <person name="Cohen L."/>
        </authorList>
    </citation>
    <scope>NUCLEOTIDE SEQUENCE</scope>
    <source>
        <strain evidence="1">CCMP1594</strain>
    </source>
</reference>
<proteinExistence type="predicted"/>
<sequence>MVGPIIPLGVRMVFRGNQGHVQDFDKQEFVSVLLWLIKNSNTEPETTTTHSFMLILPKSGKGSLSVAGTRVCGFMGILVSVSTCISVQSGARFIAQSQYLKLKMQPLLPALPGFGIRTAWGFP</sequence>
<accession>A0A7S4CNZ9</accession>
<name>A0A7S4CNZ9_9EUGL</name>
<organism evidence="1">
    <name type="scientific">Eutreptiella gymnastica</name>
    <dbReference type="NCBI Taxonomy" id="73025"/>
    <lineage>
        <taxon>Eukaryota</taxon>
        <taxon>Discoba</taxon>
        <taxon>Euglenozoa</taxon>
        <taxon>Euglenida</taxon>
        <taxon>Spirocuta</taxon>
        <taxon>Euglenophyceae</taxon>
        <taxon>Eutreptiales</taxon>
        <taxon>Eutreptiaceae</taxon>
        <taxon>Eutreptiella</taxon>
    </lineage>
</organism>
<evidence type="ECO:0000313" key="1">
    <source>
        <dbReference type="EMBL" id="CAE0802446.1"/>
    </source>
</evidence>
<gene>
    <name evidence="1" type="ORF">EGYM00163_LOCUS13567</name>
</gene>
<dbReference type="AlphaFoldDB" id="A0A7S4CNZ9"/>